<accession>E0TIR2</accession>
<organism evidence="3 4">
    <name type="scientific">Zinderia insecticola (strain CARI)</name>
    <dbReference type="NCBI Taxonomy" id="871271"/>
    <lineage>
        <taxon>Bacteria</taxon>
        <taxon>Pseudomonadati</taxon>
        <taxon>Pseudomonadota</taxon>
        <taxon>Betaproteobacteria</taxon>
        <taxon>Burkholderiales</taxon>
        <taxon>Oxalobacteraceae</taxon>
        <taxon>Candidatus Zinderia</taxon>
    </lineage>
</organism>
<evidence type="ECO:0000313" key="3">
    <source>
        <dbReference type="EMBL" id="ADM89689.1"/>
    </source>
</evidence>
<dbReference type="Proteomes" id="UP000001303">
    <property type="component" value="Chromosome"/>
</dbReference>
<dbReference type="HOGENOM" id="CLU_108953_0_1_4"/>
<evidence type="ECO:0000256" key="1">
    <source>
        <dbReference type="ARBA" id="ARBA00022490"/>
    </source>
</evidence>
<dbReference type="InterPro" id="IPR000037">
    <property type="entry name" value="SsrA-bd_prot"/>
</dbReference>
<dbReference type="KEGG" id="zin:ZICARI_067"/>
<dbReference type="PANTHER" id="PTHR30308:SF2">
    <property type="entry name" value="SSRA-BINDING PROTEIN"/>
    <property type="match status" value="1"/>
</dbReference>
<dbReference type="SUPFAM" id="SSF74982">
    <property type="entry name" value="Small protein B (SmpB)"/>
    <property type="match status" value="1"/>
</dbReference>
<proteinExistence type="predicted"/>
<evidence type="ECO:0000256" key="2">
    <source>
        <dbReference type="ARBA" id="ARBA00022884"/>
    </source>
</evidence>
<reference key="2">
    <citation type="submission" date="2010-08" db="EMBL/GenBank/DDBJ databases">
        <title>Functional convergence in reduced genomes of bacterial symbionts spanning 200 million years of evolution.</title>
        <authorList>
            <person name="McCutcheon J.P."/>
            <person name="Moran N.A."/>
        </authorList>
    </citation>
    <scope>NUCLEOTIDE SEQUENCE</scope>
    <source>
        <strain>CARI</strain>
    </source>
</reference>
<dbReference type="AlphaFoldDB" id="E0TIR2"/>
<dbReference type="EMBL" id="CP002161">
    <property type="protein sequence ID" value="ADM89689.1"/>
    <property type="molecule type" value="Genomic_DNA"/>
</dbReference>
<dbReference type="PANTHER" id="PTHR30308">
    <property type="entry name" value="TMRNA-BINDING COMPONENT OF TRANS-TRANSLATION TAGGING COMPLEX"/>
    <property type="match status" value="1"/>
</dbReference>
<dbReference type="STRING" id="871271.ZICARI_067"/>
<keyword evidence="1" id="KW-0963">Cytoplasm</keyword>
<dbReference type="GO" id="GO:0070930">
    <property type="term" value="P:trans-translation-dependent protein tagging"/>
    <property type="evidence" value="ECO:0007669"/>
    <property type="project" value="TreeGrafter"/>
</dbReference>
<sequence length="150" mass="18503">MIIFKNKKILLNYYIKKKIEAGIILEGIEVKLLKLKKFNVDNNYIKFEGNEIYIYNLIIEYKKEIKNFKLKKNMKKKLLLHKEEIIKIKTKYLKKGFTIILYKIYFKKKYIKFKIAIVKRKKEYQKNILNKNIDNKKKIKYKNLNFDYNF</sequence>
<dbReference type="Gene3D" id="2.40.280.10">
    <property type="match status" value="1"/>
</dbReference>
<dbReference type="GO" id="GO:0003723">
    <property type="term" value="F:RNA binding"/>
    <property type="evidence" value="ECO:0007669"/>
    <property type="project" value="UniProtKB-KW"/>
</dbReference>
<dbReference type="Pfam" id="PF01668">
    <property type="entry name" value="SmpB"/>
    <property type="match status" value="1"/>
</dbReference>
<gene>
    <name evidence="3" type="primary">smpB</name>
    <name evidence="3" type="ordered locus">ZICARI_067</name>
</gene>
<keyword evidence="4" id="KW-1185">Reference proteome</keyword>
<dbReference type="GO" id="GO:0005829">
    <property type="term" value="C:cytosol"/>
    <property type="evidence" value="ECO:0007669"/>
    <property type="project" value="TreeGrafter"/>
</dbReference>
<evidence type="ECO:0000313" key="4">
    <source>
        <dbReference type="Proteomes" id="UP000001303"/>
    </source>
</evidence>
<protein>
    <submittedName>
        <fullName evidence="3">Putative SsrA-binding protein</fullName>
    </submittedName>
</protein>
<name>E0TIR2_ZINIC</name>
<dbReference type="InterPro" id="IPR023620">
    <property type="entry name" value="SmpB"/>
</dbReference>
<keyword evidence="2" id="KW-0694">RNA-binding</keyword>
<reference evidence="3 4" key="1">
    <citation type="journal article" date="2010" name="Genome Biol. Evol.">
        <title>Functional convergence in reduced genomes of bacterial symbionts spanning 200 My of evolution.</title>
        <authorList>
            <person name="McCutcheon J.P."/>
            <person name="Moran N.A."/>
        </authorList>
    </citation>
    <scope>NUCLEOTIDE SEQUENCE [LARGE SCALE GENOMIC DNA]</scope>
    <source>
        <strain evidence="3 4">CARI</strain>
    </source>
</reference>